<dbReference type="SUPFAM" id="SSF81653">
    <property type="entry name" value="Calcium ATPase, transduction domain A"/>
    <property type="match status" value="1"/>
</dbReference>
<dbReference type="Pfam" id="PF00403">
    <property type="entry name" value="HMA"/>
    <property type="match status" value="2"/>
</dbReference>
<dbReference type="NCBIfam" id="TIGR01511">
    <property type="entry name" value="ATPase-IB1_Cu"/>
    <property type="match status" value="1"/>
</dbReference>
<organism evidence="23 24">
    <name type="scientific">Candidatus Borkfalkia avicola</name>
    <dbReference type="NCBI Taxonomy" id="2838503"/>
    <lineage>
        <taxon>Bacteria</taxon>
        <taxon>Bacillati</taxon>
        <taxon>Bacillota</taxon>
        <taxon>Clostridia</taxon>
        <taxon>Christensenellales</taxon>
        <taxon>Christensenellaceae</taxon>
        <taxon>Candidatus Borkfalkia</taxon>
    </lineage>
</organism>
<evidence type="ECO:0000256" key="17">
    <source>
        <dbReference type="ARBA" id="ARBA00023136"/>
    </source>
</evidence>
<dbReference type="InterPro" id="IPR059000">
    <property type="entry name" value="ATPase_P-type_domA"/>
</dbReference>
<dbReference type="InterPro" id="IPR027256">
    <property type="entry name" value="P-typ_ATPase_IB"/>
</dbReference>
<dbReference type="InterPro" id="IPR001757">
    <property type="entry name" value="P_typ_ATPase"/>
</dbReference>
<keyword evidence="6 21" id="KW-0812">Transmembrane</keyword>
<dbReference type="InterPro" id="IPR006122">
    <property type="entry name" value="HMA_Cu_ion-bd"/>
</dbReference>
<dbReference type="InterPro" id="IPR008250">
    <property type="entry name" value="ATPase_P-typ_transduc_dom_A_sf"/>
</dbReference>
<feature type="transmembrane region" description="Helical" evidence="21">
    <location>
        <begin position="354"/>
        <end position="377"/>
    </location>
</feature>
<comment type="similarity">
    <text evidence="2 21">Belongs to the cation transport ATPase (P-type) (TC 3.A.3) family. Type IB subfamily.</text>
</comment>
<feature type="transmembrane region" description="Helical" evidence="21">
    <location>
        <begin position="95"/>
        <end position="114"/>
    </location>
</feature>
<dbReference type="InterPro" id="IPR023299">
    <property type="entry name" value="ATPase_P-typ_cyto_dom_N"/>
</dbReference>
<name>A0A9D2IH22_9FIRM</name>
<gene>
    <name evidence="23" type="ORF">H9726_00770</name>
</gene>
<dbReference type="InterPro" id="IPR036412">
    <property type="entry name" value="HAD-like_sf"/>
</dbReference>
<evidence type="ECO:0000256" key="21">
    <source>
        <dbReference type="RuleBase" id="RU362081"/>
    </source>
</evidence>
<comment type="caution">
    <text evidence="23">The sequence shown here is derived from an EMBL/GenBank/DDBJ whole genome shotgun (WGS) entry which is preliminary data.</text>
</comment>
<evidence type="ECO:0000256" key="1">
    <source>
        <dbReference type="ARBA" id="ARBA00004651"/>
    </source>
</evidence>
<keyword evidence="5" id="KW-0813">Transport</keyword>
<evidence type="ECO:0000256" key="10">
    <source>
        <dbReference type="ARBA" id="ARBA00022796"/>
    </source>
</evidence>
<feature type="transmembrane region" description="Helical" evidence="21">
    <location>
        <begin position="134"/>
        <end position="157"/>
    </location>
</feature>
<dbReference type="InterPro" id="IPR036163">
    <property type="entry name" value="HMA_dom_sf"/>
</dbReference>
<evidence type="ECO:0000256" key="4">
    <source>
        <dbReference type="ARBA" id="ARBA00015102"/>
    </source>
</evidence>
<evidence type="ECO:0000259" key="22">
    <source>
        <dbReference type="PROSITE" id="PS50846"/>
    </source>
</evidence>
<feature type="transmembrane region" description="Helical" evidence="21">
    <location>
        <begin position="729"/>
        <end position="749"/>
    </location>
</feature>
<evidence type="ECO:0000256" key="11">
    <source>
        <dbReference type="ARBA" id="ARBA00022840"/>
    </source>
</evidence>
<dbReference type="PROSITE" id="PS50846">
    <property type="entry name" value="HMA_2"/>
    <property type="match status" value="2"/>
</dbReference>
<keyword evidence="11 21" id="KW-0067">ATP-binding</keyword>
<keyword evidence="21" id="KW-1003">Cell membrane</keyword>
<keyword evidence="15" id="KW-0186">Copper</keyword>
<dbReference type="InterPro" id="IPR023214">
    <property type="entry name" value="HAD_sf"/>
</dbReference>
<reference evidence="23" key="2">
    <citation type="submission" date="2021-04" db="EMBL/GenBank/DDBJ databases">
        <authorList>
            <person name="Gilroy R."/>
        </authorList>
    </citation>
    <scope>NUCLEOTIDE SEQUENCE</scope>
    <source>
        <strain evidence="23">CHK192-19661</strain>
    </source>
</reference>
<dbReference type="NCBIfam" id="TIGR00003">
    <property type="entry name" value="copper ion binding protein"/>
    <property type="match status" value="2"/>
</dbReference>
<reference evidence="23" key="1">
    <citation type="journal article" date="2021" name="PeerJ">
        <title>Extensive microbial diversity within the chicken gut microbiome revealed by metagenomics and culture.</title>
        <authorList>
            <person name="Gilroy R."/>
            <person name="Ravi A."/>
            <person name="Getino M."/>
            <person name="Pursley I."/>
            <person name="Horton D.L."/>
            <person name="Alikhan N.F."/>
            <person name="Baker D."/>
            <person name="Gharbi K."/>
            <person name="Hall N."/>
            <person name="Watson M."/>
            <person name="Adriaenssens E.M."/>
            <person name="Foster-Nyarko E."/>
            <person name="Jarju S."/>
            <person name="Secka A."/>
            <person name="Antonio M."/>
            <person name="Oren A."/>
            <person name="Chaudhuri R.R."/>
            <person name="La Ragione R."/>
            <person name="Hildebrand F."/>
            <person name="Pallen M.J."/>
        </authorList>
    </citation>
    <scope>NUCLEOTIDE SEQUENCE</scope>
    <source>
        <strain evidence="23">CHK192-19661</strain>
    </source>
</reference>
<dbReference type="EC" id="7.2.2.8" evidence="3"/>
<evidence type="ECO:0000256" key="20">
    <source>
        <dbReference type="ARBA" id="ARBA00049289"/>
    </source>
</evidence>
<feature type="transmembrane region" description="Helical" evidence="21">
    <location>
        <begin position="198"/>
        <end position="217"/>
    </location>
</feature>
<dbReference type="GO" id="GO:0016887">
    <property type="term" value="F:ATP hydrolysis activity"/>
    <property type="evidence" value="ECO:0007669"/>
    <property type="project" value="InterPro"/>
</dbReference>
<dbReference type="Gene3D" id="2.70.150.10">
    <property type="entry name" value="Calcium-transporting ATPase, cytoplasmic transduction domain A"/>
    <property type="match status" value="1"/>
</dbReference>
<feature type="domain" description="HMA" evidence="22">
    <location>
        <begin position="769"/>
        <end position="831"/>
    </location>
</feature>
<evidence type="ECO:0000256" key="8">
    <source>
        <dbReference type="ARBA" id="ARBA00022737"/>
    </source>
</evidence>
<dbReference type="CDD" id="cd02094">
    <property type="entry name" value="P-type_ATPase_Cu-like"/>
    <property type="match status" value="1"/>
</dbReference>
<dbReference type="GO" id="GO:0140581">
    <property type="term" value="F:P-type monovalent copper transporter activity"/>
    <property type="evidence" value="ECO:0007669"/>
    <property type="project" value="UniProtKB-EC"/>
</dbReference>
<evidence type="ECO:0000256" key="12">
    <source>
        <dbReference type="ARBA" id="ARBA00022842"/>
    </source>
</evidence>
<evidence type="ECO:0000256" key="9">
    <source>
        <dbReference type="ARBA" id="ARBA00022741"/>
    </source>
</evidence>
<evidence type="ECO:0000256" key="16">
    <source>
        <dbReference type="ARBA" id="ARBA00023065"/>
    </source>
</evidence>
<keyword evidence="14 21" id="KW-1133">Transmembrane helix</keyword>
<dbReference type="GO" id="GO:0043682">
    <property type="term" value="F:P-type divalent copper transporter activity"/>
    <property type="evidence" value="ECO:0007669"/>
    <property type="project" value="TreeGrafter"/>
</dbReference>
<evidence type="ECO:0000256" key="14">
    <source>
        <dbReference type="ARBA" id="ARBA00022989"/>
    </source>
</evidence>
<dbReference type="Gene3D" id="3.40.50.1000">
    <property type="entry name" value="HAD superfamily/HAD-like"/>
    <property type="match status" value="1"/>
</dbReference>
<feature type="transmembrane region" description="Helical" evidence="21">
    <location>
        <begin position="389"/>
        <end position="413"/>
    </location>
</feature>
<evidence type="ECO:0000313" key="24">
    <source>
        <dbReference type="Proteomes" id="UP000824025"/>
    </source>
</evidence>
<dbReference type="GO" id="GO:0005886">
    <property type="term" value="C:plasma membrane"/>
    <property type="evidence" value="ECO:0007669"/>
    <property type="project" value="UniProtKB-SubCell"/>
</dbReference>
<dbReference type="PANTHER" id="PTHR43520">
    <property type="entry name" value="ATP7, ISOFORM B"/>
    <property type="match status" value="1"/>
</dbReference>
<keyword evidence="16" id="KW-0406">Ion transport</keyword>
<dbReference type="InterPro" id="IPR023298">
    <property type="entry name" value="ATPase_P-typ_TM_dom_sf"/>
</dbReference>
<feature type="transmembrane region" description="Helical" evidence="21">
    <location>
        <begin position="169"/>
        <end position="192"/>
    </location>
</feature>
<protein>
    <recommendedName>
        <fullName evidence="4">Copper-exporting P-type ATPase</fullName>
        <ecNumber evidence="3">7.2.2.8</ecNumber>
    </recommendedName>
    <alternativeName>
        <fullName evidence="18">Copper-exporting P-type ATPase A</fullName>
    </alternativeName>
    <alternativeName>
        <fullName evidence="19">Cu(+)-exporting ATPase</fullName>
    </alternativeName>
</protein>
<keyword evidence="13" id="KW-1278">Translocase</keyword>
<keyword evidence="10" id="KW-0187">Copper transport</keyword>
<keyword evidence="8" id="KW-0677">Repeat</keyword>
<evidence type="ECO:0000256" key="13">
    <source>
        <dbReference type="ARBA" id="ARBA00022967"/>
    </source>
</evidence>
<dbReference type="GO" id="GO:0005524">
    <property type="term" value="F:ATP binding"/>
    <property type="evidence" value="ECO:0007669"/>
    <property type="project" value="UniProtKB-UniRule"/>
</dbReference>
<dbReference type="SUPFAM" id="SSF81665">
    <property type="entry name" value="Calcium ATPase, transmembrane domain M"/>
    <property type="match status" value="1"/>
</dbReference>
<evidence type="ECO:0000256" key="15">
    <source>
        <dbReference type="ARBA" id="ARBA00023008"/>
    </source>
</evidence>
<dbReference type="FunFam" id="3.30.70.100:FF:000001">
    <property type="entry name" value="ATPase copper transporting beta"/>
    <property type="match status" value="1"/>
</dbReference>
<dbReference type="Pfam" id="PF00702">
    <property type="entry name" value="Hydrolase"/>
    <property type="match status" value="1"/>
</dbReference>
<dbReference type="PROSITE" id="PS01047">
    <property type="entry name" value="HMA_1"/>
    <property type="match status" value="2"/>
</dbReference>
<evidence type="ECO:0000256" key="19">
    <source>
        <dbReference type="ARBA" id="ARBA00033239"/>
    </source>
</evidence>
<keyword evidence="9 21" id="KW-0547">Nucleotide-binding</keyword>
<dbReference type="NCBIfam" id="TIGR01494">
    <property type="entry name" value="ATPase_P-type"/>
    <property type="match status" value="1"/>
</dbReference>
<dbReference type="NCBIfam" id="TIGR01525">
    <property type="entry name" value="ATPase-IB_hvy"/>
    <property type="match status" value="1"/>
</dbReference>
<dbReference type="FunFam" id="2.70.150.10:FF:000002">
    <property type="entry name" value="Copper-transporting ATPase 1, putative"/>
    <property type="match status" value="1"/>
</dbReference>
<dbReference type="SUPFAM" id="SSF55008">
    <property type="entry name" value="HMA, heavy metal-associated domain"/>
    <property type="match status" value="2"/>
</dbReference>
<dbReference type="Pfam" id="PF00122">
    <property type="entry name" value="E1-E2_ATPase"/>
    <property type="match status" value="1"/>
</dbReference>
<dbReference type="EMBL" id="DXCF01000003">
    <property type="protein sequence ID" value="HIZ08994.1"/>
    <property type="molecule type" value="Genomic_DNA"/>
</dbReference>
<dbReference type="Proteomes" id="UP000824025">
    <property type="component" value="Unassembled WGS sequence"/>
</dbReference>
<dbReference type="SUPFAM" id="SSF56784">
    <property type="entry name" value="HAD-like"/>
    <property type="match status" value="1"/>
</dbReference>
<sequence length="834" mass="88874">MEQRFSVTGMTCAACSAGIQKTVGKMDGVRKAEVSLMGECMTVDYDETVVDEGKIISAVEGLGYGASVAYGSAERAPEKERKANSFGEEAKRLKVRFFVSLGFLVPLMYLTMLHHMAGAPLPFFWDMHESPQNFALLQLLLTTPVLFINFAFFRSGIKALFKRVPNMDTLVSLGSAVSYLYSVVVMFVMPYADAHELAMNNLFFESAAMVLTLVTLGKWLEARSKSRTGEEVEKLLKLAPDAVNVERDGTQKTVRLSEVVKGDVVVVKQGDSIPVDGIVLSGNSFVDKSAITGESLPVEVGEGDFVTSASVNKGNVLRIRAEKVGEDTVLSRIIKMVREAGSSKAPIEKTVDKIAGIFVPVVLCIAALTFAVWMILWGTGAAAVTVPQVLSMAISVLVISCPCALGLATPVAVMAATGRAASMGILYKDAEALQRAKDVRTVLLDKTATITEGRPRVTDILTYNGYTAQKALSEAGGIELNSNHPLAACLIERAKEEKAEPADAAEFVYLPGKGASALCGGRRCLIGNRRLLEENGVSLGDAEEDGKRLEGEGKTVLCFSSDGSIAALFAVADTIKEGSAEAVAGLKARGIRPVMLTGDAEAAARAVAKQAGIDEVIAEVLPEDKLKAVIESRKTAVTAMVGDGINDSPALKEADIGVAMGNGTDVAIDSADVVLVGGDLRALDSAVDLSRATVRNIKENLFWAFIYNVLCIPIAAGALYAVGWVLNPMIGALAMSVSSVFVVTNALRLMRFRPRHEIKAREGKGDTEMKKILMIEGMSCAHCSARVENALNSIDGVKATVELKKKRAIVETEVADDVLVKAVEDAGYTVKEIK</sequence>
<keyword evidence="12" id="KW-0460">Magnesium</keyword>
<dbReference type="PRINTS" id="PR00119">
    <property type="entry name" value="CATATPASE"/>
</dbReference>
<evidence type="ECO:0000256" key="6">
    <source>
        <dbReference type="ARBA" id="ARBA00022692"/>
    </source>
</evidence>
<dbReference type="InterPro" id="IPR017969">
    <property type="entry name" value="Heavy-metal-associated_CS"/>
</dbReference>
<evidence type="ECO:0000256" key="3">
    <source>
        <dbReference type="ARBA" id="ARBA00012517"/>
    </source>
</evidence>
<evidence type="ECO:0000256" key="5">
    <source>
        <dbReference type="ARBA" id="ARBA00022448"/>
    </source>
</evidence>
<dbReference type="GO" id="GO:0055070">
    <property type="term" value="P:copper ion homeostasis"/>
    <property type="evidence" value="ECO:0007669"/>
    <property type="project" value="TreeGrafter"/>
</dbReference>
<keyword evidence="7 21" id="KW-0479">Metal-binding</keyword>
<dbReference type="InterPro" id="IPR006121">
    <property type="entry name" value="HMA_dom"/>
</dbReference>
<evidence type="ECO:0000313" key="23">
    <source>
        <dbReference type="EMBL" id="HIZ08994.1"/>
    </source>
</evidence>
<comment type="subcellular location">
    <subcellularLocation>
        <location evidence="1">Cell membrane</location>
        <topology evidence="1">Multi-pass membrane protein</topology>
    </subcellularLocation>
</comment>
<dbReference type="Gene3D" id="3.30.70.100">
    <property type="match status" value="2"/>
</dbReference>
<feature type="domain" description="HMA" evidence="22">
    <location>
        <begin position="1"/>
        <end position="67"/>
    </location>
</feature>
<evidence type="ECO:0000256" key="18">
    <source>
        <dbReference type="ARBA" id="ARBA00029719"/>
    </source>
</evidence>
<dbReference type="AlphaFoldDB" id="A0A9D2IH22"/>
<feature type="transmembrane region" description="Helical" evidence="21">
    <location>
        <begin position="701"/>
        <end position="723"/>
    </location>
</feature>
<comment type="catalytic activity">
    <reaction evidence="20">
        <text>Cu(+)(in) + ATP + H2O = Cu(+)(out) + ADP + phosphate + H(+)</text>
        <dbReference type="Rhea" id="RHEA:25792"/>
        <dbReference type="ChEBI" id="CHEBI:15377"/>
        <dbReference type="ChEBI" id="CHEBI:15378"/>
        <dbReference type="ChEBI" id="CHEBI:30616"/>
        <dbReference type="ChEBI" id="CHEBI:43474"/>
        <dbReference type="ChEBI" id="CHEBI:49552"/>
        <dbReference type="ChEBI" id="CHEBI:456216"/>
        <dbReference type="EC" id="7.2.2.8"/>
    </reaction>
</comment>
<dbReference type="PANTHER" id="PTHR43520:SF8">
    <property type="entry name" value="P-TYPE CU(+) TRANSPORTER"/>
    <property type="match status" value="1"/>
</dbReference>
<evidence type="ECO:0000256" key="2">
    <source>
        <dbReference type="ARBA" id="ARBA00006024"/>
    </source>
</evidence>
<dbReference type="PRINTS" id="PR00943">
    <property type="entry name" value="CUATPASE"/>
</dbReference>
<accession>A0A9D2IH22</accession>
<keyword evidence="17 21" id="KW-0472">Membrane</keyword>
<dbReference type="CDD" id="cd00371">
    <property type="entry name" value="HMA"/>
    <property type="match status" value="2"/>
</dbReference>
<proteinExistence type="inferred from homology"/>
<dbReference type="Gene3D" id="3.40.1110.10">
    <property type="entry name" value="Calcium-transporting ATPase, cytoplasmic domain N"/>
    <property type="match status" value="1"/>
</dbReference>
<evidence type="ECO:0000256" key="7">
    <source>
        <dbReference type="ARBA" id="ARBA00022723"/>
    </source>
</evidence>
<dbReference type="GO" id="GO:0005507">
    <property type="term" value="F:copper ion binding"/>
    <property type="evidence" value="ECO:0007669"/>
    <property type="project" value="InterPro"/>
</dbReference>